<proteinExistence type="inferred from homology"/>
<dbReference type="Proteomes" id="UP000275267">
    <property type="component" value="Unassembled WGS sequence"/>
</dbReference>
<organism evidence="8 9">
    <name type="scientific">Panicum miliaceum</name>
    <name type="common">Proso millet</name>
    <name type="synonym">Broomcorn millet</name>
    <dbReference type="NCBI Taxonomy" id="4540"/>
    <lineage>
        <taxon>Eukaryota</taxon>
        <taxon>Viridiplantae</taxon>
        <taxon>Streptophyta</taxon>
        <taxon>Embryophyta</taxon>
        <taxon>Tracheophyta</taxon>
        <taxon>Spermatophyta</taxon>
        <taxon>Magnoliopsida</taxon>
        <taxon>Liliopsida</taxon>
        <taxon>Poales</taxon>
        <taxon>Poaceae</taxon>
        <taxon>PACMAD clade</taxon>
        <taxon>Panicoideae</taxon>
        <taxon>Panicodae</taxon>
        <taxon>Paniceae</taxon>
        <taxon>Panicinae</taxon>
        <taxon>Panicum</taxon>
        <taxon>Panicum sect. Panicum</taxon>
    </lineage>
</organism>
<dbReference type="Pfam" id="PF23270">
    <property type="entry name" value="HAD_RAM2_N"/>
    <property type="match status" value="1"/>
</dbReference>
<dbReference type="STRING" id="4540.A0A3L6RN90"/>
<dbReference type="InterPro" id="IPR056462">
    <property type="entry name" value="HAD_RAM2/GPAT1-8"/>
</dbReference>
<keyword evidence="5" id="KW-1133">Transmembrane helix</keyword>
<dbReference type="AlphaFoldDB" id="A0A3L6RN90"/>
<evidence type="ECO:0000313" key="9">
    <source>
        <dbReference type="Proteomes" id="UP000275267"/>
    </source>
</evidence>
<comment type="similarity">
    <text evidence="2">Belongs to the GPAT/DAPAT family.</text>
</comment>
<dbReference type="EMBL" id="PQIB02000007">
    <property type="protein sequence ID" value="RLN07065.1"/>
    <property type="molecule type" value="Genomic_DNA"/>
</dbReference>
<evidence type="ECO:0000256" key="6">
    <source>
        <dbReference type="ARBA" id="ARBA00023136"/>
    </source>
</evidence>
<evidence type="ECO:0000256" key="2">
    <source>
        <dbReference type="ARBA" id="ARBA00007937"/>
    </source>
</evidence>
<dbReference type="Gene3D" id="3.40.50.1000">
    <property type="entry name" value="HAD superfamily/HAD-like"/>
    <property type="match status" value="1"/>
</dbReference>
<comment type="caution">
    <text evidence="8">The sequence shown here is derived from an EMBL/GenBank/DDBJ whole genome shotgun (WGS) entry which is preliminary data.</text>
</comment>
<sequence length="211" mass="22659">MTLWLRALASASLRAPHHPAHRLPPPSMFCPSSLMLPSGRRAPLLQAPAPALPPSMRRAAAVPRGRGYSARVTFAGLRVCDVEAVARGVLPRHYTVGVRADSWAVFRGCAARRVVVTASPVVMVGEFVREFLGAEVAGTELETCAGGTRFTGRIKAALVGERKREVVQRLFAGGDMPDVGLGDRESDHDFMAICKVVEGRGIRPTANHPSF</sequence>
<reference evidence="9" key="1">
    <citation type="journal article" date="2019" name="Nat. Commun.">
        <title>The genome of broomcorn millet.</title>
        <authorList>
            <person name="Zou C."/>
            <person name="Miki D."/>
            <person name="Li D."/>
            <person name="Tang Q."/>
            <person name="Xiao L."/>
            <person name="Rajput S."/>
            <person name="Deng P."/>
            <person name="Jia W."/>
            <person name="Huang R."/>
            <person name="Zhang M."/>
            <person name="Sun Y."/>
            <person name="Hu J."/>
            <person name="Fu X."/>
            <person name="Schnable P.S."/>
            <person name="Li F."/>
            <person name="Zhang H."/>
            <person name="Feng B."/>
            <person name="Zhu X."/>
            <person name="Liu R."/>
            <person name="Schnable J.C."/>
            <person name="Zhu J.-K."/>
            <person name="Zhang H."/>
        </authorList>
    </citation>
    <scope>NUCLEOTIDE SEQUENCE [LARGE SCALE GENOMIC DNA]</scope>
</reference>
<dbReference type="InterPro" id="IPR023214">
    <property type="entry name" value="HAD_sf"/>
</dbReference>
<comment type="subcellular location">
    <subcellularLocation>
        <location evidence="1">Membrane</location>
    </subcellularLocation>
</comment>
<evidence type="ECO:0000259" key="7">
    <source>
        <dbReference type="Pfam" id="PF23270"/>
    </source>
</evidence>
<keyword evidence="6" id="KW-0472">Membrane</keyword>
<dbReference type="PANTHER" id="PTHR15486">
    <property type="entry name" value="ANCIENT UBIQUITOUS PROTEIN"/>
    <property type="match status" value="1"/>
</dbReference>
<evidence type="ECO:0000256" key="3">
    <source>
        <dbReference type="ARBA" id="ARBA00022679"/>
    </source>
</evidence>
<name>A0A3L6RN90_PANMI</name>
<keyword evidence="4" id="KW-0812">Transmembrane</keyword>
<dbReference type="GO" id="GO:0010143">
    <property type="term" value="P:cutin biosynthetic process"/>
    <property type="evidence" value="ECO:0007669"/>
    <property type="project" value="TreeGrafter"/>
</dbReference>
<keyword evidence="9" id="KW-1185">Reference proteome</keyword>
<evidence type="ECO:0000256" key="1">
    <source>
        <dbReference type="ARBA" id="ARBA00004370"/>
    </source>
</evidence>
<dbReference type="OrthoDB" id="786213at2759"/>
<keyword evidence="3" id="KW-0808">Transferase</keyword>
<dbReference type="GO" id="GO:0016791">
    <property type="term" value="F:phosphatase activity"/>
    <property type="evidence" value="ECO:0007669"/>
    <property type="project" value="TreeGrafter"/>
</dbReference>
<dbReference type="GO" id="GO:0090447">
    <property type="term" value="F:glycerol-3-phosphate 2-O-acyltransferase activity"/>
    <property type="evidence" value="ECO:0007669"/>
    <property type="project" value="TreeGrafter"/>
</dbReference>
<dbReference type="GO" id="GO:0016020">
    <property type="term" value="C:membrane"/>
    <property type="evidence" value="ECO:0007669"/>
    <property type="project" value="UniProtKB-SubCell"/>
</dbReference>
<gene>
    <name evidence="8" type="ORF">C2845_PM11G12250</name>
</gene>
<evidence type="ECO:0000256" key="5">
    <source>
        <dbReference type="ARBA" id="ARBA00022989"/>
    </source>
</evidence>
<evidence type="ECO:0000256" key="4">
    <source>
        <dbReference type="ARBA" id="ARBA00022692"/>
    </source>
</evidence>
<protein>
    <recommendedName>
        <fullName evidence="7">Glycerol-3-phosphate acyltransferase RAM2/GPAT1-8 HAD-like domain-containing protein</fullName>
    </recommendedName>
</protein>
<feature type="domain" description="Glycerol-3-phosphate acyltransferase RAM2/GPAT1-8 HAD-like" evidence="7">
    <location>
        <begin position="70"/>
        <end position="196"/>
    </location>
</feature>
<accession>A0A3L6RN90</accession>
<evidence type="ECO:0000313" key="8">
    <source>
        <dbReference type="EMBL" id="RLN07065.1"/>
    </source>
</evidence>
<dbReference type="PANTHER" id="PTHR15486:SF70">
    <property type="entry name" value="GLYCEROL-3-PHOSPHATE ACYLTRANSFERASE 8-RELATED"/>
    <property type="match status" value="1"/>
</dbReference>